<dbReference type="AlphaFoldDB" id="A0A1I3VL91"/>
<gene>
    <name evidence="2" type="ORF">SAMN05421680_12157</name>
    <name evidence="1" type="ORF">Xmau_03884</name>
</gene>
<protein>
    <submittedName>
        <fullName evidence="1">N-acetyltransferase</fullName>
    </submittedName>
</protein>
<dbReference type="Gene3D" id="3.40.630.30">
    <property type="match status" value="1"/>
</dbReference>
<dbReference type="RefSeq" id="WP_169924783.1">
    <property type="nucleotide sequence ID" value="NZ_CAWNQB010000014.1"/>
</dbReference>
<evidence type="ECO:0000313" key="3">
    <source>
        <dbReference type="Proteomes" id="UP000198919"/>
    </source>
</evidence>
<reference evidence="3" key="1">
    <citation type="submission" date="2016-10" db="EMBL/GenBank/DDBJ databases">
        <authorList>
            <person name="Varghese N."/>
            <person name="Submissions S."/>
        </authorList>
    </citation>
    <scope>NUCLEOTIDE SEQUENCE [LARGE SCALE GENOMIC DNA]</scope>
    <source>
        <strain evidence="3">DSM 17908</strain>
    </source>
</reference>
<proteinExistence type="predicted"/>
<dbReference type="Proteomes" id="UP000224607">
    <property type="component" value="Unassembled WGS sequence"/>
</dbReference>
<evidence type="ECO:0000313" key="4">
    <source>
        <dbReference type="Proteomes" id="UP000224607"/>
    </source>
</evidence>
<organism evidence="2 3">
    <name type="scientific">Xenorhabdus mauleonii</name>
    <dbReference type="NCBI Taxonomy" id="351675"/>
    <lineage>
        <taxon>Bacteria</taxon>
        <taxon>Pseudomonadati</taxon>
        <taxon>Pseudomonadota</taxon>
        <taxon>Gammaproteobacteria</taxon>
        <taxon>Enterobacterales</taxon>
        <taxon>Morganellaceae</taxon>
        <taxon>Xenorhabdus</taxon>
    </lineage>
</organism>
<dbReference type="EMBL" id="FORG01000021">
    <property type="protein sequence ID" value="SFJ96015.1"/>
    <property type="molecule type" value="Genomic_DNA"/>
</dbReference>
<sequence length="224" mass="25308">MFRSNSINNNRSLGFNHLSRTTSMPNIKINVPDARMSLVIKEVNANEAKRAINIIMNETMLQKDWEYPIYSETFDEPQLNWNDRYNSSCKIFSHIGNCAKICTESAQGAENECLFILAYFQGVPVGALQLKLKYEQGWSEIAFLATHCGLRSSGYLLIEFSINKTLQLGRSGKLKLVSLPEAKSAYAKMGFDTSGGNGAYCFLDPAKRSDKWQFNNSCYKYIGF</sequence>
<dbReference type="InterPro" id="IPR016181">
    <property type="entry name" value="Acyl_CoA_acyltransferase"/>
</dbReference>
<dbReference type="Proteomes" id="UP000198919">
    <property type="component" value="Unassembled WGS sequence"/>
</dbReference>
<reference evidence="1 4" key="3">
    <citation type="journal article" date="2017" name="Nat. Microbiol.">
        <title>Natural product diversity associated with the nematode symbionts Photorhabdus and Xenorhabdus.</title>
        <authorList>
            <person name="Tobias N.J."/>
            <person name="Wolff H."/>
            <person name="Djahanschiri B."/>
            <person name="Grundmann F."/>
            <person name="Kronenwerth M."/>
            <person name="Shi Y.M."/>
            <person name="Simonyi S."/>
            <person name="Grun P."/>
            <person name="Shapiro-Ilan D."/>
            <person name="Pidot S.J."/>
            <person name="Stinear T.P."/>
            <person name="Ebersberger I."/>
            <person name="Bode H.B."/>
        </authorList>
    </citation>
    <scope>NUCLEOTIDE SEQUENCE [LARGE SCALE GENOMIC DNA]</scope>
    <source>
        <strain evidence="1 4">DSM 17908</strain>
    </source>
</reference>
<evidence type="ECO:0000313" key="1">
    <source>
        <dbReference type="EMBL" id="PHM37406.1"/>
    </source>
</evidence>
<dbReference type="EMBL" id="NITY01000021">
    <property type="protein sequence ID" value="PHM37406.1"/>
    <property type="molecule type" value="Genomic_DNA"/>
</dbReference>
<name>A0A1I3VL91_9GAMM</name>
<dbReference type="SUPFAM" id="SSF55729">
    <property type="entry name" value="Acyl-CoA N-acyltransferases (Nat)"/>
    <property type="match status" value="1"/>
</dbReference>
<reference evidence="2" key="2">
    <citation type="submission" date="2016-10" db="EMBL/GenBank/DDBJ databases">
        <authorList>
            <person name="de Groot N.N."/>
        </authorList>
    </citation>
    <scope>NUCLEOTIDE SEQUENCE [LARGE SCALE GENOMIC DNA]</scope>
    <source>
        <strain evidence="2">DSM 17908</strain>
    </source>
</reference>
<keyword evidence="4" id="KW-1185">Reference proteome</keyword>
<evidence type="ECO:0000313" key="2">
    <source>
        <dbReference type="EMBL" id="SFJ96015.1"/>
    </source>
</evidence>
<dbReference type="STRING" id="351675.SAMN05421680_12157"/>
<accession>A0A1I3VL91</accession>